<sequence length="214" mass="21695">MDGSKNIVVNGGAEDGPGGSTVPVNSVKGWQIAEGAPALLTYGADSGYPTHEDPGPPRRGSRFFGGGNSPRTTLFQDITLPRTGRTGRGPVDAGKVRYEVAAHLGGYAGQEDGARLSVEFRDGAGTPLALSVLGPVTAAERNARTGLVPRTAEAAVPPGSRSARVLLVLTRSGGGTSNDGYADAVSLTLHHTKGRPSWAGSPGKTGDKPTGGQA</sequence>
<proteinExistence type="predicted"/>
<feature type="region of interest" description="Disordered" evidence="1">
    <location>
        <begin position="187"/>
        <end position="214"/>
    </location>
</feature>
<protein>
    <submittedName>
        <fullName evidence="2">Phosphoesterase</fullName>
    </submittedName>
</protein>
<evidence type="ECO:0000313" key="2">
    <source>
        <dbReference type="EMBL" id="MDJ1135527.1"/>
    </source>
</evidence>
<dbReference type="RefSeq" id="WP_274040730.1">
    <property type="nucleotide sequence ID" value="NZ_JANCPR020000030.1"/>
</dbReference>
<feature type="region of interest" description="Disordered" evidence="1">
    <location>
        <begin position="43"/>
        <end position="74"/>
    </location>
</feature>
<dbReference type="Proteomes" id="UP001214441">
    <property type="component" value="Unassembled WGS sequence"/>
</dbReference>
<comment type="caution">
    <text evidence="2">The sequence shown here is derived from an EMBL/GenBank/DDBJ whole genome shotgun (WGS) entry which is preliminary data.</text>
</comment>
<evidence type="ECO:0000256" key="1">
    <source>
        <dbReference type="SAM" id="MobiDB-lite"/>
    </source>
</evidence>
<name>A0ABT7A2G0_9ACTN</name>
<gene>
    <name evidence="2" type="ORF">NMN56_026940</name>
</gene>
<organism evidence="2 3">
    <name type="scientific">Streptomyces iconiensis</name>
    <dbReference type="NCBI Taxonomy" id="1384038"/>
    <lineage>
        <taxon>Bacteria</taxon>
        <taxon>Bacillati</taxon>
        <taxon>Actinomycetota</taxon>
        <taxon>Actinomycetes</taxon>
        <taxon>Kitasatosporales</taxon>
        <taxon>Streptomycetaceae</taxon>
        <taxon>Streptomyces</taxon>
    </lineage>
</organism>
<dbReference type="EMBL" id="JANCPR020000030">
    <property type="protein sequence ID" value="MDJ1135527.1"/>
    <property type="molecule type" value="Genomic_DNA"/>
</dbReference>
<dbReference type="Gene3D" id="2.60.120.260">
    <property type="entry name" value="Galactose-binding domain-like"/>
    <property type="match status" value="1"/>
</dbReference>
<keyword evidence="3" id="KW-1185">Reference proteome</keyword>
<evidence type="ECO:0000313" key="3">
    <source>
        <dbReference type="Proteomes" id="UP001214441"/>
    </source>
</evidence>
<feature type="region of interest" description="Disordered" evidence="1">
    <location>
        <begin position="1"/>
        <end position="25"/>
    </location>
</feature>
<reference evidence="2 3" key="1">
    <citation type="submission" date="2023-05" db="EMBL/GenBank/DDBJ databases">
        <title>Streptantibioticus silvisoli sp. nov., acidotolerant actinomycetes 1 from pine litter.</title>
        <authorList>
            <person name="Swiecimska M."/>
            <person name="Golinska P."/>
            <person name="Sangal V."/>
            <person name="Wachnowicz B."/>
            <person name="Goodfellow M."/>
        </authorList>
    </citation>
    <scope>NUCLEOTIDE SEQUENCE [LARGE SCALE GENOMIC DNA]</scope>
    <source>
        <strain evidence="2 3">DSM 42109</strain>
    </source>
</reference>
<accession>A0ABT7A2G0</accession>